<dbReference type="EMBL" id="FNTH01000001">
    <property type="protein sequence ID" value="SED52713.1"/>
    <property type="molecule type" value="Genomic_DNA"/>
</dbReference>
<name>A0A1H5BDM6_9BRAD</name>
<evidence type="ECO:0000313" key="2">
    <source>
        <dbReference type="Proteomes" id="UP000198992"/>
    </source>
</evidence>
<sequence>MPATAASVIIPNISIANRDVRMIPPVPVLKSRSQSSAA</sequence>
<dbReference type="Proteomes" id="UP000198992">
    <property type="component" value="Unassembled WGS sequence"/>
</dbReference>
<evidence type="ECO:0000313" key="1">
    <source>
        <dbReference type="EMBL" id="SED52713.1"/>
    </source>
</evidence>
<protein>
    <submittedName>
        <fullName evidence="1">Uncharacterized protein</fullName>
    </submittedName>
</protein>
<gene>
    <name evidence="1" type="ORF">SAMN05444164_5006</name>
</gene>
<dbReference type="AlphaFoldDB" id="A0A1H5BDM6"/>
<accession>A0A1H5BDM6</accession>
<organism evidence="1 2">
    <name type="scientific">Bradyrhizobium erythrophlei</name>
    <dbReference type="NCBI Taxonomy" id="1437360"/>
    <lineage>
        <taxon>Bacteria</taxon>
        <taxon>Pseudomonadati</taxon>
        <taxon>Pseudomonadota</taxon>
        <taxon>Alphaproteobacteria</taxon>
        <taxon>Hyphomicrobiales</taxon>
        <taxon>Nitrobacteraceae</taxon>
        <taxon>Bradyrhizobium</taxon>
    </lineage>
</organism>
<proteinExistence type="predicted"/>
<reference evidence="1 2" key="1">
    <citation type="submission" date="2016-10" db="EMBL/GenBank/DDBJ databases">
        <authorList>
            <person name="de Groot N.N."/>
        </authorList>
    </citation>
    <scope>NUCLEOTIDE SEQUENCE [LARGE SCALE GENOMIC DNA]</scope>
    <source>
        <strain evidence="1 2">MT12</strain>
    </source>
</reference>